<name>A0AAD8EFN2_DIPPU</name>
<reference evidence="1" key="1">
    <citation type="journal article" date="2023" name="IScience">
        <title>Live-bearing cockroach genome reveals convergent evolutionary mechanisms linked to viviparity in insects and beyond.</title>
        <authorList>
            <person name="Fouks B."/>
            <person name="Harrison M.C."/>
            <person name="Mikhailova A.A."/>
            <person name="Marchal E."/>
            <person name="English S."/>
            <person name="Carruthers M."/>
            <person name="Jennings E.C."/>
            <person name="Chiamaka E.L."/>
            <person name="Frigard R.A."/>
            <person name="Pippel M."/>
            <person name="Attardo G.M."/>
            <person name="Benoit J.B."/>
            <person name="Bornberg-Bauer E."/>
            <person name="Tobe S.S."/>
        </authorList>
    </citation>
    <scope>NUCLEOTIDE SEQUENCE</scope>
    <source>
        <strain evidence="1">Stay&amp;Tobe</strain>
    </source>
</reference>
<protein>
    <submittedName>
        <fullName evidence="1">Uncharacterized protein</fullName>
    </submittedName>
</protein>
<gene>
    <name evidence="1" type="ORF">L9F63_018540</name>
</gene>
<feature type="non-terminal residue" evidence="1">
    <location>
        <position position="69"/>
    </location>
</feature>
<proteinExistence type="predicted"/>
<keyword evidence="2" id="KW-1185">Reference proteome</keyword>
<accession>A0AAD8EFN2</accession>
<sequence>IFKASLVILIGGRSMDGERGMAFGFRKTAAAEMIPDGDDIYIYIYIYMIKNFSWVFRVIDSRCAFFLIR</sequence>
<evidence type="ECO:0000313" key="2">
    <source>
        <dbReference type="Proteomes" id="UP001233999"/>
    </source>
</evidence>
<organism evidence="1 2">
    <name type="scientific">Diploptera punctata</name>
    <name type="common">Pacific beetle cockroach</name>
    <dbReference type="NCBI Taxonomy" id="6984"/>
    <lineage>
        <taxon>Eukaryota</taxon>
        <taxon>Metazoa</taxon>
        <taxon>Ecdysozoa</taxon>
        <taxon>Arthropoda</taxon>
        <taxon>Hexapoda</taxon>
        <taxon>Insecta</taxon>
        <taxon>Pterygota</taxon>
        <taxon>Neoptera</taxon>
        <taxon>Polyneoptera</taxon>
        <taxon>Dictyoptera</taxon>
        <taxon>Blattodea</taxon>
        <taxon>Blaberoidea</taxon>
        <taxon>Blaberidae</taxon>
        <taxon>Diplopterinae</taxon>
        <taxon>Diploptera</taxon>
    </lineage>
</organism>
<reference evidence="1" key="2">
    <citation type="submission" date="2023-05" db="EMBL/GenBank/DDBJ databases">
        <authorList>
            <person name="Fouks B."/>
        </authorList>
    </citation>
    <scope>NUCLEOTIDE SEQUENCE</scope>
    <source>
        <strain evidence="1">Stay&amp;Tobe</strain>
        <tissue evidence="1">Testes</tissue>
    </source>
</reference>
<dbReference type="Proteomes" id="UP001233999">
    <property type="component" value="Unassembled WGS sequence"/>
</dbReference>
<evidence type="ECO:0000313" key="1">
    <source>
        <dbReference type="EMBL" id="KAJ9588089.1"/>
    </source>
</evidence>
<dbReference type="AlphaFoldDB" id="A0AAD8EFN2"/>
<comment type="caution">
    <text evidence="1">The sequence shown here is derived from an EMBL/GenBank/DDBJ whole genome shotgun (WGS) entry which is preliminary data.</text>
</comment>
<dbReference type="EMBL" id="JASPKZ010005715">
    <property type="protein sequence ID" value="KAJ9588089.1"/>
    <property type="molecule type" value="Genomic_DNA"/>
</dbReference>
<feature type="non-terminal residue" evidence="1">
    <location>
        <position position="1"/>
    </location>
</feature>